<dbReference type="OrthoDB" id="1705245at2759"/>
<evidence type="ECO:0000256" key="2">
    <source>
        <dbReference type="ARBA" id="ARBA00023295"/>
    </source>
</evidence>
<proteinExistence type="predicted"/>
<keyword evidence="1" id="KW-0378">Hydrolase</keyword>
<dbReference type="InterPro" id="IPR050542">
    <property type="entry name" value="Glycosyl_Hydrlase18_Chitinase"/>
</dbReference>
<dbReference type="PANTHER" id="PTHR45708:SF49">
    <property type="entry name" value="ENDOCHITINASE"/>
    <property type="match status" value="1"/>
</dbReference>
<sequence>MQILYNTTEKDICDPTLGGCTSLSSEIESCEAKGRKGWYLNSNEGAREVATYLWNNFLGGKSSSRPLGDAVLDGIDLDFEGGTNEHWNDLAQFLSSYSKRGKKVYLSATPEYPFLDAWLGVALKTGPFWLCLGAIVQFQPRGFS</sequence>
<evidence type="ECO:0008006" key="5">
    <source>
        <dbReference type="Google" id="ProtNLM"/>
    </source>
</evidence>
<organism evidence="3 4">
    <name type="scientific">Solanum commersonii</name>
    <name type="common">Commerson's wild potato</name>
    <name type="synonym">Commerson's nightshade</name>
    <dbReference type="NCBI Taxonomy" id="4109"/>
    <lineage>
        <taxon>Eukaryota</taxon>
        <taxon>Viridiplantae</taxon>
        <taxon>Streptophyta</taxon>
        <taxon>Embryophyta</taxon>
        <taxon>Tracheophyta</taxon>
        <taxon>Spermatophyta</taxon>
        <taxon>Magnoliopsida</taxon>
        <taxon>eudicotyledons</taxon>
        <taxon>Gunneridae</taxon>
        <taxon>Pentapetalae</taxon>
        <taxon>asterids</taxon>
        <taxon>lamiids</taxon>
        <taxon>Solanales</taxon>
        <taxon>Solanaceae</taxon>
        <taxon>Solanoideae</taxon>
        <taxon>Solaneae</taxon>
        <taxon>Solanum</taxon>
    </lineage>
</organism>
<dbReference type="Proteomes" id="UP000824120">
    <property type="component" value="Chromosome 10"/>
</dbReference>
<name>A0A9J5WUK1_SOLCO</name>
<dbReference type="InterPro" id="IPR001579">
    <property type="entry name" value="Glyco_hydro_18_chit_AS"/>
</dbReference>
<dbReference type="SUPFAM" id="SSF51445">
    <property type="entry name" value="(Trans)glycosidases"/>
    <property type="match status" value="1"/>
</dbReference>
<dbReference type="InterPro" id="IPR017853">
    <property type="entry name" value="GH"/>
</dbReference>
<evidence type="ECO:0000256" key="1">
    <source>
        <dbReference type="ARBA" id="ARBA00022801"/>
    </source>
</evidence>
<dbReference type="EMBL" id="JACXVP010000010">
    <property type="protein sequence ID" value="KAG5579458.1"/>
    <property type="molecule type" value="Genomic_DNA"/>
</dbReference>
<dbReference type="AlphaFoldDB" id="A0A9J5WUK1"/>
<evidence type="ECO:0000313" key="3">
    <source>
        <dbReference type="EMBL" id="KAG5579458.1"/>
    </source>
</evidence>
<dbReference type="PROSITE" id="PS01095">
    <property type="entry name" value="GH18_1"/>
    <property type="match status" value="1"/>
</dbReference>
<comment type="caution">
    <text evidence="3">The sequence shown here is derived from an EMBL/GenBank/DDBJ whole genome shotgun (WGS) entry which is preliminary data.</text>
</comment>
<keyword evidence="2" id="KW-0326">Glycosidase</keyword>
<protein>
    <recommendedName>
        <fullName evidence="5">Chitinase</fullName>
    </recommendedName>
</protein>
<gene>
    <name evidence="3" type="ORF">H5410_050085</name>
</gene>
<evidence type="ECO:0000313" key="4">
    <source>
        <dbReference type="Proteomes" id="UP000824120"/>
    </source>
</evidence>
<dbReference type="GO" id="GO:0005576">
    <property type="term" value="C:extracellular region"/>
    <property type="evidence" value="ECO:0007669"/>
    <property type="project" value="TreeGrafter"/>
</dbReference>
<reference evidence="3 4" key="1">
    <citation type="submission" date="2020-09" db="EMBL/GenBank/DDBJ databases">
        <title>De no assembly of potato wild relative species, Solanum commersonii.</title>
        <authorList>
            <person name="Cho K."/>
        </authorList>
    </citation>
    <scope>NUCLEOTIDE SEQUENCE [LARGE SCALE GENOMIC DNA]</scope>
    <source>
        <strain evidence="3">LZ3.2</strain>
        <tissue evidence="3">Leaf</tissue>
    </source>
</reference>
<accession>A0A9J5WUK1</accession>
<dbReference type="PANTHER" id="PTHR45708">
    <property type="entry name" value="ENDOCHITINASE"/>
    <property type="match status" value="1"/>
</dbReference>
<dbReference type="GO" id="GO:0005975">
    <property type="term" value="P:carbohydrate metabolic process"/>
    <property type="evidence" value="ECO:0007669"/>
    <property type="project" value="InterPro"/>
</dbReference>
<keyword evidence="4" id="KW-1185">Reference proteome</keyword>
<dbReference type="GO" id="GO:0004568">
    <property type="term" value="F:chitinase activity"/>
    <property type="evidence" value="ECO:0007669"/>
    <property type="project" value="TreeGrafter"/>
</dbReference>
<dbReference type="Gene3D" id="3.20.20.80">
    <property type="entry name" value="Glycosidases"/>
    <property type="match status" value="1"/>
</dbReference>